<dbReference type="EMBL" id="CP058560">
    <property type="protein sequence ID" value="QUH23413.1"/>
    <property type="molecule type" value="Genomic_DNA"/>
</dbReference>
<dbReference type="OrthoDB" id="74309at2157"/>
<dbReference type="KEGG" id="meme:HYG87_06400"/>
<dbReference type="AlphaFoldDB" id="A0A8T8K8H3"/>
<evidence type="ECO:0000259" key="1">
    <source>
        <dbReference type="SMART" id="SM00651"/>
    </source>
</evidence>
<sequence length="67" mass="7719">MSKPDSDFQVNRQFLRFKDKDVVISLKNREEDEGKVIALDNYLNTVIETDNGIKFIKGTKIAFIALK</sequence>
<dbReference type="Proteomes" id="UP000681041">
    <property type="component" value="Chromosome"/>
</dbReference>
<protein>
    <submittedName>
        <fullName evidence="2">LSM domain protein</fullName>
    </submittedName>
</protein>
<proteinExistence type="predicted"/>
<dbReference type="Gene3D" id="2.30.30.100">
    <property type="match status" value="1"/>
</dbReference>
<dbReference type="InterPro" id="IPR001163">
    <property type="entry name" value="Sm_dom_euk/arc"/>
</dbReference>
<accession>A0A8T8K8H3</accession>
<evidence type="ECO:0000313" key="2">
    <source>
        <dbReference type="EMBL" id="QUH23413.1"/>
    </source>
</evidence>
<dbReference type="SMART" id="SM00651">
    <property type="entry name" value="Sm"/>
    <property type="match status" value="1"/>
</dbReference>
<feature type="domain" description="Sm" evidence="1">
    <location>
        <begin position="12"/>
        <end position="66"/>
    </location>
</feature>
<evidence type="ECO:0000313" key="3">
    <source>
        <dbReference type="Proteomes" id="UP000681041"/>
    </source>
</evidence>
<name>A0A8T8K8H3_9EURY</name>
<reference evidence="2" key="1">
    <citation type="submission" date="2020-07" db="EMBL/GenBank/DDBJ databases">
        <title>Methanobacterium. sp. MethCan genome.</title>
        <authorList>
            <person name="Postec A."/>
            <person name="Quemeneur M."/>
        </authorList>
    </citation>
    <scope>NUCLEOTIDE SEQUENCE</scope>
    <source>
        <strain evidence="2">MethCAN</strain>
    </source>
</reference>
<dbReference type="SUPFAM" id="SSF50182">
    <property type="entry name" value="Sm-like ribonucleoproteins"/>
    <property type="match status" value="1"/>
</dbReference>
<keyword evidence="3" id="KW-1185">Reference proteome</keyword>
<gene>
    <name evidence="2" type="ORF">HYG87_06400</name>
</gene>
<dbReference type="InterPro" id="IPR010920">
    <property type="entry name" value="LSM_dom_sf"/>
</dbReference>
<organism evidence="2 3">
    <name type="scientific">Methanobacterium alkalithermotolerans</name>
    <dbReference type="NCBI Taxonomy" id="2731220"/>
    <lineage>
        <taxon>Archaea</taxon>
        <taxon>Methanobacteriati</taxon>
        <taxon>Methanobacteriota</taxon>
        <taxon>Methanomada group</taxon>
        <taxon>Methanobacteria</taxon>
        <taxon>Methanobacteriales</taxon>
        <taxon>Methanobacteriaceae</taxon>
        <taxon>Methanobacterium</taxon>
    </lineage>
</organism>
<dbReference type="GeneID" id="64820379"/>
<dbReference type="RefSeq" id="WP_211532370.1">
    <property type="nucleotide sequence ID" value="NZ_CP058560.1"/>
</dbReference>